<dbReference type="Proteomes" id="UP001050975">
    <property type="component" value="Unassembled WGS sequence"/>
</dbReference>
<proteinExistence type="predicted"/>
<name>A0AAV3X5F1_9CYAN</name>
<reference evidence="3" key="1">
    <citation type="submission" date="2019-10" db="EMBL/GenBank/DDBJ databases">
        <title>Draft genome sequece of Microseira wollei NIES-4236.</title>
        <authorList>
            <person name="Yamaguchi H."/>
            <person name="Suzuki S."/>
            <person name="Kawachi M."/>
        </authorList>
    </citation>
    <scope>NUCLEOTIDE SEQUENCE</scope>
    <source>
        <strain evidence="3">NIES-4236</strain>
    </source>
</reference>
<dbReference type="PANTHER" id="PTHR35149">
    <property type="entry name" value="SLL5132 PROTEIN"/>
    <property type="match status" value="1"/>
</dbReference>
<comment type="caution">
    <text evidence="3">The sequence shown here is derived from an EMBL/GenBank/DDBJ whole genome shotgun (WGS) entry which is preliminary data.</text>
</comment>
<organism evidence="3 4">
    <name type="scientific">Microseira wollei NIES-4236</name>
    <dbReference type="NCBI Taxonomy" id="2530354"/>
    <lineage>
        <taxon>Bacteria</taxon>
        <taxon>Bacillati</taxon>
        <taxon>Cyanobacteriota</taxon>
        <taxon>Cyanophyceae</taxon>
        <taxon>Oscillatoriophycideae</taxon>
        <taxon>Aerosakkonematales</taxon>
        <taxon>Aerosakkonemataceae</taxon>
        <taxon>Microseira</taxon>
    </lineage>
</organism>
<dbReference type="InterPro" id="IPR004919">
    <property type="entry name" value="GmrSD_N"/>
</dbReference>
<sequence length="572" mass="66384">MPASTIDSRLMSFGELLGGNNSYSVPLFQRDYSWTDEQVEQLWQDITETLDEKRSEHFIGAIVVNSSEKPKLMLIDGQQRVATISILMCVLRDIAKENGDSQLADTISQKYLGSLNLRTRKIESKLVLSEKNNQFFQDNIIESKNLAFLRQLSRGLSKKKDADNKSNKLIVDAYLLLHKWVQERSEKVGQFEEVILELEECVKNQLISILISVADEANSYLIFETLNDRGLDLSVADLLKNYLFSRASEKLKEVQRKWDDINRLANKFELKTFIRHYWMSKYEVVPEKELYRKISEKFKSSSEVFGFVKELSEAAELYNALEDSRSPVWNDYSQEVRADIERLDLFQVSQCYSVLMAAKENLADELFPKILRIMVIVSFRYNVICELNPNKPLTIYSEVAKYIRSEKPRSAKSIFEATRLPEIYPSDIDFERAFAEKTIPTRNAKLARYILSEIESYYRGSNKELVANPNATQVNLEHILPQTPKDEWLVEFPKKEYDQYVDKLGNMTLLSSPINRKVGNASFKQKCTAAFAQSELKITQEVLEYPVWGPKQIEERQRKMAKAACRIWRLDY</sequence>
<feature type="domain" description="GmrSD restriction endonucleases C-terminal" evidence="2">
    <location>
        <begin position="424"/>
        <end position="562"/>
    </location>
</feature>
<dbReference type="Pfam" id="PF07510">
    <property type="entry name" value="GmrSD_C"/>
    <property type="match status" value="1"/>
</dbReference>
<evidence type="ECO:0000313" key="4">
    <source>
        <dbReference type="Proteomes" id="UP001050975"/>
    </source>
</evidence>
<dbReference type="PANTHER" id="PTHR35149:SF2">
    <property type="entry name" value="DUF262 DOMAIN-CONTAINING PROTEIN"/>
    <property type="match status" value="1"/>
</dbReference>
<dbReference type="EMBL" id="BLAY01000014">
    <property type="protein sequence ID" value="GET36553.1"/>
    <property type="molecule type" value="Genomic_DNA"/>
</dbReference>
<evidence type="ECO:0000313" key="3">
    <source>
        <dbReference type="EMBL" id="GET36553.1"/>
    </source>
</evidence>
<accession>A0AAV3X5F1</accession>
<dbReference type="InterPro" id="IPR011089">
    <property type="entry name" value="GmrSD_C"/>
</dbReference>
<evidence type="ECO:0000259" key="2">
    <source>
        <dbReference type="Pfam" id="PF07510"/>
    </source>
</evidence>
<dbReference type="Pfam" id="PF03235">
    <property type="entry name" value="GmrSD_N"/>
    <property type="match status" value="1"/>
</dbReference>
<evidence type="ECO:0000259" key="1">
    <source>
        <dbReference type="Pfam" id="PF03235"/>
    </source>
</evidence>
<evidence type="ECO:0008006" key="5">
    <source>
        <dbReference type="Google" id="ProtNLM"/>
    </source>
</evidence>
<dbReference type="AlphaFoldDB" id="A0AAV3X5F1"/>
<gene>
    <name evidence="3" type="ORF">MiSe_13040</name>
</gene>
<feature type="domain" description="GmrSD restriction endonucleases N-terminal" evidence="1">
    <location>
        <begin position="14"/>
        <end position="244"/>
    </location>
</feature>
<keyword evidence="4" id="KW-1185">Reference proteome</keyword>
<protein>
    <recommendedName>
        <fullName evidence="5">DUF262 domain-containing protein</fullName>
    </recommendedName>
</protein>